<gene>
    <name evidence="1" type="ORF">LZ480_09235</name>
</gene>
<dbReference type="EMBL" id="JAKZFC010000002">
    <property type="protein sequence ID" value="MCH7322077.1"/>
    <property type="molecule type" value="Genomic_DNA"/>
</dbReference>
<evidence type="ECO:0000313" key="2">
    <source>
        <dbReference type="Proteomes" id="UP001316087"/>
    </source>
</evidence>
<accession>A0ABS9UCL0</accession>
<reference evidence="1 2" key="1">
    <citation type="submission" date="2022-03" db="EMBL/GenBank/DDBJ databases">
        <authorList>
            <person name="Jo J.-H."/>
            <person name="Im W.-T."/>
        </authorList>
    </citation>
    <scope>NUCLEOTIDE SEQUENCE [LARGE SCALE GENOMIC DNA]</scope>
    <source>
        <strain evidence="1 2">MA9</strain>
    </source>
</reference>
<keyword evidence="2" id="KW-1185">Reference proteome</keyword>
<name>A0ABS9UCL0_9BACL</name>
<dbReference type="RefSeq" id="WP_241369120.1">
    <property type="nucleotide sequence ID" value="NZ_JAKZFC010000002.1"/>
</dbReference>
<dbReference type="Proteomes" id="UP001316087">
    <property type="component" value="Unassembled WGS sequence"/>
</dbReference>
<proteinExistence type="predicted"/>
<evidence type="ECO:0000313" key="1">
    <source>
        <dbReference type="EMBL" id="MCH7322077.1"/>
    </source>
</evidence>
<protein>
    <submittedName>
        <fullName evidence="1">Transcriptional regulator</fullName>
    </submittedName>
</protein>
<comment type="caution">
    <text evidence="1">The sequence shown here is derived from an EMBL/GenBank/DDBJ whole genome shotgun (WGS) entry which is preliminary data.</text>
</comment>
<sequence>MNINIGDPQKYEASIQYNGIILLASYLQRLYVYETIQVKINNATDEKLKKVKGMFEHSEMMVKIFEETKSLMDGQRDKLKSFAGEVSLLMQDYIKDEPDFNERLAIVGSTLYGEQMMNFGIIKLGHIFKQNVGKDFPARAKFYEDRTKAVDLMVHLVAQGDTIEEGMQDLIDKWYVGIAAQKGGILTDIRKINEMLDFKLNQ</sequence>
<organism evidence="1 2">
    <name type="scientific">Solibacillus palustris</name>
    <dbReference type="NCBI Taxonomy" id="2908203"/>
    <lineage>
        <taxon>Bacteria</taxon>
        <taxon>Bacillati</taxon>
        <taxon>Bacillota</taxon>
        <taxon>Bacilli</taxon>
        <taxon>Bacillales</taxon>
        <taxon>Caryophanaceae</taxon>
        <taxon>Solibacillus</taxon>
    </lineage>
</organism>